<dbReference type="InterPro" id="IPR002869">
    <property type="entry name" value="Pyrv_flavodox_OxRed_cen"/>
</dbReference>
<name>A0A0F9GCK0_9ZZZZ</name>
<dbReference type="InterPro" id="IPR052554">
    <property type="entry name" value="2-oxoglutarate_synth_KorC"/>
</dbReference>
<dbReference type="PANTHER" id="PTHR42730:SF1">
    <property type="entry name" value="2-OXOGLUTARATE SYNTHASE SUBUNIT KORC"/>
    <property type="match status" value="1"/>
</dbReference>
<keyword evidence="1" id="KW-0560">Oxidoreductase</keyword>
<dbReference type="AlphaFoldDB" id="A0A0F9GCK0"/>
<gene>
    <name evidence="3" type="ORF">LCGC14_1844030</name>
</gene>
<protein>
    <recommendedName>
        <fullName evidence="2">Pyruvate/ketoisovalerate oxidoreductase catalytic domain-containing protein</fullName>
    </recommendedName>
</protein>
<feature type="domain" description="Pyruvate/ketoisovalerate oxidoreductase catalytic" evidence="2">
    <location>
        <begin position="12"/>
        <end position="174"/>
    </location>
</feature>
<dbReference type="GO" id="GO:0016625">
    <property type="term" value="F:oxidoreductase activity, acting on the aldehyde or oxo group of donors, iron-sulfur protein as acceptor"/>
    <property type="evidence" value="ECO:0007669"/>
    <property type="project" value="InterPro"/>
</dbReference>
<proteinExistence type="predicted"/>
<dbReference type="NCBIfam" id="TIGR02175">
    <property type="entry name" value="PorC_KorC"/>
    <property type="match status" value="1"/>
</dbReference>
<dbReference type="PANTHER" id="PTHR42730">
    <property type="entry name" value="2-OXOGLUTARATE SYNTHASE SUBUNIT KORC"/>
    <property type="match status" value="1"/>
</dbReference>
<dbReference type="Gene3D" id="3.40.920.10">
    <property type="entry name" value="Pyruvate-ferredoxin oxidoreductase, PFOR, domain III"/>
    <property type="match status" value="1"/>
</dbReference>
<sequence>MAQTDLTIAGVGGQGSILAGVILGSAAVTFDDKYATQTQAYSSELRGGFAAAWVIISDTPIEFPRVVHPDVMVAQAQDSIDRFGNVLKPEAILIIDGDMVNSTPPGVKQCYKIQATTIARNEFKLALVANMIMLGALCSVTQVVSRTALEKAIVKAVPKGKDQINLEAFNKGFEQVKPL</sequence>
<dbReference type="Pfam" id="PF01558">
    <property type="entry name" value="POR"/>
    <property type="match status" value="1"/>
</dbReference>
<evidence type="ECO:0000259" key="2">
    <source>
        <dbReference type="Pfam" id="PF01558"/>
    </source>
</evidence>
<evidence type="ECO:0000256" key="1">
    <source>
        <dbReference type="ARBA" id="ARBA00023002"/>
    </source>
</evidence>
<dbReference type="InterPro" id="IPR011894">
    <property type="entry name" value="PorC_KorC"/>
</dbReference>
<accession>A0A0F9GCK0</accession>
<reference evidence="3" key="1">
    <citation type="journal article" date="2015" name="Nature">
        <title>Complex archaea that bridge the gap between prokaryotes and eukaryotes.</title>
        <authorList>
            <person name="Spang A."/>
            <person name="Saw J.H."/>
            <person name="Jorgensen S.L."/>
            <person name="Zaremba-Niedzwiedzka K."/>
            <person name="Martijn J."/>
            <person name="Lind A.E."/>
            <person name="van Eijk R."/>
            <person name="Schleper C."/>
            <person name="Guy L."/>
            <person name="Ettema T.J."/>
        </authorList>
    </citation>
    <scope>NUCLEOTIDE SEQUENCE</scope>
</reference>
<comment type="caution">
    <text evidence="3">The sequence shown here is derived from an EMBL/GenBank/DDBJ whole genome shotgun (WGS) entry which is preliminary data.</text>
</comment>
<evidence type="ECO:0000313" key="3">
    <source>
        <dbReference type="EMBL" id="KKL96483.1"/>
    </source>
</evidence>
<dbReference type="InterPro" id="IPR019752">
    <property type="entry name" value="Pyrv/ketoisovalerate_OxRed_cat"/>
</dbReference>
<organism evidence="3">
    <name type="scientific">marine sediment metagenome</name>
    <dbReference type="NCBI Taxonomy" id="412755"/>
    <lineage>
        <taxon>unclassified sequences</taxon>
        <taxon>metagenomes</taxon>
        <taxon>ecological metagenomes</taxon>
    </lineage>
</organism>
<dbReference type="EMBL" id="LAZR01018420">
    <property type="protein sequence ID" value="KKL96483.1"/>
    <property type="molecule type" value="Genomic_DNA"/>
</dbReference>
<dbReference type="SUPFAM" id="SSF53323">
    <property type="entry name" value="Pyruvate-ferredoxin oxidoreductase, PFOR, domain III"/>
    <property type="match status" value="1"/>
</dbReference>